<gene>
    <name evidence="2" type="ORF">Tci_266518</name>
</gene>
<dbReference type="EMBL" id="BKCJ010081620">
    <property type="protein sequence ID" value="GEW94542.1"/>
    <property type="molecule type" value="Genomic_DNA"/>
</dbReference>
<reference evidence="2" key="1">
    <citation type="journal article" date="2019" name="Sci. Rep.">
        <title>Draft genome of Tanacetum cinerariifolium, the natural source of mosquito coil.</title>
        <authorList>
            <person name="Yamashiro T."/>
            <person name="Shiraishi A."/>
            <person name="Satake H."/>
            <person name="Nakayama K."/>
        </authorList>
    </citation>
    <scope>NUCLEOTIDE SEQUENCE</scope>
</reference>
<name>A0A699H030_TANCI</name>
<proteinExistence type="predicted"/>
<accession>A0A699H030</accession>
<comment type="caution">
    <text evidence="2">The sequence shown here is derived from an EMBL/GenBank/DDBJ whole genome shotgun (WGS) entry which is preliminary data.</text>
</comment>
<protein>
    <submittedName>
        <fullName evidence="2">Uncharacterized protein</fullName>
    </submittedName>
</protein>
<sequence>MDLTGDEDPTDKDGDTRMDYSIGVSTSLGGEISSGEKKFQESNSDNIEGTTVYEAIEACSGGIGNTYACMTSIYGSSCKGEKTVQGSRNIVGKVGGKSVLNFESRMVGRGHRVVNNPAEPEEPSSLQHAPPISNLDPSSLIALQTIDLSRP</sequence>
<feature type="region of interest" description="Disordered" evidence="1">
    <location>
        <begin position="117"/>
        <end position="136"/>
    </location>
</feature>
<evidence type="ECO:0000313" key="2">
    <source>
        <dbReference type="EMBL" id="GEW94542.1"/>
    </source>
</evidence>
<feature type="region of interest" description="Disordered" evidence="1">
    <location>
        <begin position="1"/>
        <end position="46"/>
    </location>
</feature>
<organism evidence="2">
    <name type="scientific">Tanacetum cinerariifolium</name>
    <name type="common">Dalmatian daisy</name>
    <name type="synonym">Chrysanthemum cinerariifolium</name>
    <dbReference type="NCBI Taxonomy" id="118510"/>
    <lineage>
        <taxon>Eukaryota</taxon>
        <taxon>Viridiplantae</taxon>
        <taxon>Streptophyta</taxon>
        <taxon>Embryophyta</taxon>
        <taxon>Tracheophyta</taxon>
        <taxon>Spermatophyta</taxon>
        <taxon>Magnoliopsida</taxon>
        <taxon>eudicotyledons</taxon>
        <taxon>Gunneridae</taxon>
        <taxon>Pentapetalae</taxon>
        <taxon>asterids</taxon>
        <taxon>campanulids</taxon>
        <taxon>Asterales</taxon>
        <taxon>Asteraceae</taxon>
        <taxon>Asteroideae</taxon>
        <taxon>Anthemideae</taxon>
        <taxon>Anthemidinae</taxon>
        <taxon>Tanacetum</taxon>
    </lineage>
</organism>
<feature type="compositionally biased region" description="Acidic residues" evidence="1">
    <location>
        <begin position="1"/>
        <end position="10"/>
    </location>
</feature>
<evidence type="ECO:0000256" key="1">
    <source>
        <dbReference type="SAM" id="MobiDB-lite"/>
    </source>
</evidence>
<dbReference type="AlphaFoldDB" id="A0A699H030"/>